<organism evidence="5 6">
    <name type="scientific">Mycobacterium asiaticum</name>
    <dbReference type="NCBI Taxonomy" id="1790"/>
    <lineage>
        <taxon>Bacteria</taxon>
        <taxon>Bacillati</taxon>
        <taxon>Actinomycetota</taxon>
        <taxon>Actinomycetes</taxon>
        <taxon>Mycobacteriales</taxon>
        <taxon>Mycobacteriaceae</taxon>
        <taxon>Mycobacterium</taxon>
    </lineage>
</organism>
<feature type="signal peptide" evidence="3">
    <location>
        <begin position="1"/>
        <end position="20"/>
    </location>
</feature>
<comment type="caution">
    <text evidence="5">The sequence shown here is derived from an EMBL/GenBank/DDBJ whole genome shotgun (WGS) entry which is preliminary data.</text>
</comment>
<dbReference type="SUPFAM" id="SSF49329">
    <property type="entry name" value="Cu,Zn superoxide dismutase-like"/>
    <property type="match status" value="1"/>
</dbReference>
<proteinExistence type="inferred from homology"/>
<dbReference type="OrthoDB" id="9792957at2"/>
<dbReference type="GO" id="GO:0006801">
    <property type="term" value="P:superoxide metabolic process"/>
    <property type="evidence" value="ECO:0007669"/>
    <property type="project" value="InterPro"/>
</dbReference>
<accession>A0A1A3BM47</accession>
<evidence type="ECO:0000313" key="6">
    <source>
        <dbReference type="Proteomes" id="UP000093795"/>
    </source>
</evidence>
<comment type="similarity">
    <text evidence="1">Belongs to the Cu-Zn superoxide dismutase family.</text>
</comment>
<dbReference type="InterPro" id="IPR036423">
    <property type="entry name" value="SOD-like_Cu/Zn_dom_sf"/>
</dbReference>
<dbReference type="Proteomes" id="UP000093795">
    <property type="component" value="Unassembled WGS sequence"/>
</dbReference>
<dbReference type="STRING" id="1790.A5645_19505"/>
<evidence type="ECO:0000256" key="3">
    <source>
        <dbReference type="SAM" id="SignalP"/>
    </source>
</evidence>
<dbReference type="AlphaFoldDB" id="A0A1A3BM47"/>
<evidence type="ECO:0000259" key="4">
    <source>
        <dbReference type="Pfam" id="PF00080"/>
    </source>
</evidence>
<gene>
    <name evidence="5" type="ORF">A9X01_00260</name>
</gene>
<keyword evidence="3" id="KW-0732">Signal</keyword>
<feature type="region of interest" description="Disordered" evidence="2">
    <location>
        <begin position="216"/>
        <end position="255"/>
    </location>
</feature>
<reference evidence="5 6" key="1">
    <citation type="submission" date="2016-06" db="EMBL/GenBank/DDBJ databases">
        <authorList>
            <person name="Kjaerup R.B."/>
            <person name="Dalgaard T.S."/>
            <person name="Juul-Madsen H.R."/>
        </authorList>
    </citation>
    <scope>NUCLEOTIDE SEQUENCE [LARGE SCALE GENOMIC DNA]</scope>
    <source>
        <strain evidence="5 6">1081914.2</strain>
    </source>
</reference>
<dbReference type="RefSeq" id="WP_065123334.1">
    <property type="nucleotide sequence ID" value="NZ_LZKQ01000305.1"/>
</dbReference>
<dbReference type="GO" id="GO:0005507">
    <property type="term" value="F:copper ion binding"/>
    <property type="evidence" value="ECO:0007669"/>
    <property type="project" value="InterPro"/>
</dbReference>
<feature type="compositionally biased region" description="Low complexity" evidence="2">
    <location>
        <begin position="31"/>
        <end position="41"/>
    </location>
</feature>
<dbReference type="Pfam" id="PF00080">
    <property type="entry name" value="Sod_Cu"/>
    <property type="match status" value="1"/>
</dbReference>
<feature type="region of interest" description="Disordered" evidence="2">
    <location>
        <begin position="27"/>
        <end position="51"/>
    </location>
</feature>
<dbReference type="InterPro" id="IPR001424">
    <property type="entry name" value="SOD_Cu_Zn_dom"/>
</dbReference>
<sequence length="255" mass="25096">MYKGVPLAAALLAAAVAPLAACGNQQGGQSGASSSSAQSGSDRMTTQVKSTDGTQVATATFEFANGYATVTVEAGPNQVLSPGFHGLRIHSVGRCDADSGSGAFSSAGDVYQAANHTGYPASGELTALQVRTDGSAKLVTTSNLFTAADLRSNSGTALVIHQDADNLGSSPTGESGKRVACGVIAAPAATTTSSTTTTTTTPTTSVSTVTTTVVVPPPETITSTSTVTSTTSSTTSPSVPTVTSTAPKTATTVPG</sequence>
<protein>
    <submittedName>
        <fullName evidence="5">Superoxide dismutase</fullName>
    </submittedName>
</protein>
<evidence type="ECO:0000256" key="1">
    <source>
        <dbReference type="ARBA" id="ARBA00010457"/>
    </source>
</evidence>
<dbReference type="Gene3D" id="2.60.40.200">
    <property type="entry name" value="Superoxide dismutase, copper/zinc binding domain"/>
    <property type="match status" value="1"/>
</dbReference>
<dbReference type="InterPro" id="IPR024134">
    <property type="entry name" value="SOD_Cu/Zn_/chaperone"/>
</dbReference>
<name>A0A1A3BM47_MYCAS</name>
<dbReference type="PANTHER" id="PTHR10003">
    <property type="entry name" value="SUPEROXIDE DISMUTASE CU-ZN -RELATED"/>
    <property type="match status" value="1"/>
</dbReference>
<feature type="compositionally biased region" description="Polar residues" evidence="2">
    <location>
        <begin position="42"/>
        <end position="51"/>
    </location>
</feature>
<evidence type="ECO:0000256" key="2">
    <source>
        <dbReference type="SAM" id="MobiDB-lite"/>
    </source>
</evidence>
<evidence type="ECO:0000313" key="5">
    <source>
        <dbReference type="EMBL" id="OBI74471.1"/>
    </source>
</evidence>
<dbReference type="EMBL" id="LZKQ01000305">
    <property type="protein sequence ID" value="OBI74471.1"/>
    <property type="molecule type" value="Genomic_DNA"/>
</dbReference>
<feature type="chain" id="PRO_5039098573" evidence="3">
    <location>
        <begin position="21"/>
        <end position="255"/>
    </location>
</feature>
<feature type="domain" description="Superoxide dismutase copper/zinc binding" evidence="4">
    <location>
        <begin position="58"/>
        <end position="184"/>
    </location>
</feature>